<keyword evidence="4" id="KW-0812">Transmembrane</keyword>
<keyword evidence="4" id="KW-1133">Transmembrane helix</keyword>
<feature type="coiled-coil region" evidence="3">
    <location>
        <begin position="217"/>
        <end position="251"/>
    </location>
</feature>
<evidence type="ECO:0000313" key="7">
    <source>
        <dbReference type="Proteomes" id="UP001596106"/>
    </source>
</evidence>
<evidence type="ECO:0000256" key="3">
    <source>
        <dbReference type="SAM" id="Coils"/>
    </source>
</evidence>
<reference evidence="7" key="1">
    <citation type="journal article" date="2019" name="Int. J. Syst. Evol. Microbiol.">
        <title>The Global Catalogue of Microorganisms (GCM) 10K type strain sequencing project: providing services to taxonomists for standard genome sequencing and annotation.</title>
        <authorList>
            <consortium name="The Broad Institute Genomics Platform"/>
            <consortium name="The Broad Institute Genome Sequencing Center for Infectious Disease"/>
            <person name="Wu L."/>
            <person name="Ma J."/>
        </authorList>
    </citation>
    <scope>NUCLEOTIDE SEQUENCE [LARGE SCALE GENOMIC DNA]</scope>
    <source>
        <strain evidence="7">CCUG 55250</strain>
    </source>
</reference>
<accession>A0ABW0IA90</accession>
<dbReference type="EMBL" id="JBHSMA010000002">
    <property type="protein sequence ID" value="MFC5409337.1"/>
    <property type="molecule type" value="Genomic_DNA"/>
</dbReference>
<comment type="caution">
    <text evidence="6">The sequence shown here is derived from an EMBL/GenBank/DDBJ whole genome shotgun (WGS) entry which is preliminary data.</text>
</comment>
<evidence type="ECO:0000259" key="5">
    <source>
        <dbReference type="Pfam" id="PF26002"/>
    </source>
</evidence>
<dbReference type="InterPro" id="IPR050465">
    <property type="entry name" value="UPF0194_transport"/>
</dbReference>
<name>A0ABW0IA90_9BACT</name>
<evidence type="ECO:0000256" key="1">
    <source>
        <dbReference type="ARBA" id="ARBA00004196"/>
    </source>
</evidence>
<dbReference type="Pfam" id="PF26002">
    <property type="entry name" value="Beta-barrel_AprE"/>
    <property type="match status" value="1"/>
</dbReference>
<feature type="transmembrane region" description="Helical" evidence="4">
    <location>
        <begin position="35"/>
        <end position="55"/>
    </location>
</feature>
<feature type="domain" description="AprE-like beta-barrel" evidence="5">
    <location>
        <begin position="323"/>
        <end position="399"/>
    </location>
</feature>
<dbReference type="InterPro" id="IPR058982">
    <property type="entry name" value="Beta-barrel_AprE"/>
</dbReference>
<sequence>MHPLLAELESTQFEDLYHVDDAPIADVRRRVLSRLGWLAVLLTAVGAGMGFTIQFPDMITVPFVVKSQVGEEIYRFPSAMYVEKTFVKPGQVVEAGTPLLEISAPDVAALVAELAAASTALGHYQDYRTVSANTERRIIDLTVTRLREDSQLKETQMKVLKTKWETEREKLRFERDDAQRIFNINRELYRTGDISKNDLNNYEATLLRAQSAYQTGLQNVSQEERTLRQQIQANRLEILSLENQLAKQKTDVRGEGAQLRSSREAVRKQIEGRFGPFDITPNNHLILKAEQAGTVSFVFDGEKEAASGAILLKLIYKPAPLYAYTQVNSSRIGQLNVGQPVVLKLDAYPVYEWGTVRGEVSQVSLTPDEKGLFNVQVQLTDYQRLDNRVRIGMQGTCNIIFDERTLYDYTFRHFRKVTTEWTE</sequence>
<evidence type="ECO:0000256" key="2">
    <source>
        <dbReference type="ARBA" id="ARBA00023054"/>
    </source>
</evidence>
<dbReference type="PRINTS" id="PR01490">
    <property type="entry name" value="RTXTOXIND"/>
</dbReference>
<protein>
    <submittedName>
        <fullName evidence="6">HlyD family secretion protein</fullName>
    </submittedName>
</protein>
<dbReference type="Proteomes" id="UP001596106">
    <property type="component" value="Unassembled WGS sequence"/>
</dbReference>
<dbReference type="Gene3D" id="2.40.30.170">
    <property type="match status" value="1"/>
</dbReference>
<keyword evidence="7" id="KW-1185">Reference proteome</keyword>
<comment type="subcellular location">
    <subcellularLocation>
        <location evidence="1">Cell envelope</location>
    </subcellularLocation>
</comment>
<organism evidence="6 7">
    <name type="scientific">Larkinella bovis</name>
    <dbReference type="NCBI Taxonomy" id="683041"/>
    <lineage>
        <taxon>Bacteria</taxon>
        <taxon>Pseudomonadati</taxon>
        <taxon>Bacteroidota</taxon>
        <taxon>Cytophagia</taxon>
        <taxon>Cytophagales</taxon>
        <taxon>Spirosomataceae</taxon>
        <taxon>Larkinella</taxon>
    </lineage>
</organism>
<evidence type="ECO:0000313" key="6">
    <source>
        <dbReference type="EMBL" id="MFC5409337.1"/>
    </source>
</evidence>
<keyword evidence="4" id="KW-0472">Membrane</keyword>
<gene>
    <name evidence="6" type="ORF">ACFPMF_08475</name>
</gene>
<proteinExistence type="predicted"/>
<dbReference type="PANTHER" id="PTHR32347:SF23">
    <property type="entry name" value="BLL5650 PROTEIN"/>
    <property type="match status" value="1"/>
</dbReference>
<dbReference type="RefSeq" id="WP_379843122.1">
    <property type="nucleotide sequence ID" value="NZ_JBHSMA010000002.1"/>
</dbReference>
<dbReference type="PANTHER" id="PTHR32347">
    <property type="entry name" value="EFFLUX SYSTEM COMPONENT YKNX-RELATED"/>
    <property type="match status" value="1"/>
</dbReference>
<keyword evidence="2 3" id="KW-0175">Coiled coil</keyword>
<evidence type="ECO:0000256" key="4">
    <source>
        <dbReference type="SAM" id="Phobius"/>
    </source>
</evidence>